<reference evidence="2 3" key="1">
    <citation type="submission" date="2020-07" db="EMBL/GenBank/DDBJ databases">
        <title>Halosimplex pelagicum sp. nov. and Halosimplex rubrum sp. nov., isolated from salted brown alga Laminaria, and emended description of the genus Halosimplex.</title>
        <authorList>
            <person name="Cui H."/>
        </authorList>
    </citation>
    <scope>NUCLEOTIDE SEQUENCE [LARGE SCALE GENOMIC DNA]</scope>
    <source>
        <strain evidence="2 3">R27</strain>
    </source>
</reference>
<dbReference type="OrthoDB" id="167544at2157"/>
<proteinExistence type="predicted"/>
<dbReference type="GeneID" id="56078059"/>
<evidence type="ECO:0000313" key="2">
    <source>
        <dbReference type="EMBL" id="QLH77480.1"/>
    </source>
</evidence>
<protein>
    <submittedName>
        <fullName evidence="2">Uncharacterized protein</fullName>
    </submittedName>
</protein>
<keyword evidence="3" id="KW-1185">Reference proteome</keyword>
<gene>
    <name evidence="2" type="ORF">HZS55_09310</name>
</gene>
<evidence type="ECO:0000256" key="1">
    <source>
        <dbReference type="SAM" id="MobiDB-lite"/>
    </source>
</evidence>
<organism evidence="2 3">
    <name type="scientific">Halosimplex rubrum</name>
    <dbReference type="NCBI Taxonomy" id="869889"/>
    <lineage>
        <taxon>Archaea</taxon>
        <taxon>Methanobacteriati</taxon>
        <taxon>Methanobacteriota</taxon>
        <taxon>Stenosarchaea group</taxon>
        <taxon>Halobacteria</taxon>
        <taxon>Halobacteriales</taxon>
        <taxon>Haloarculaceae</taxon>
        <taxon>Halosimplex</taxon>
    </lineage>
</organism>
<name>A0A7D5P996_9EURY</name>
<feature type="region of interest" description="Disordered" evidence="1">
    <location>
        <begin position="99"/>
        <end position="132"/>
    </location>
</feature>
<accession>A0A7D5P996</accession>
<sequence>MTNVATERESTGTRHRYALQRRTDGAWRTVTLFPGGRTGFNATAVFHDPGEGFEWSVRASATGFSAGKFVVCERLAVGEYRFVYDGAPALAVRFEVVGASDSPSGASGRLSRSRRSSSRGTPPESRSRGRSW</sequence>
<dbReference type="Proteomes" id="UP000509667">
    <property type="component" value="Chromosome"/>
</dbReference>
<dbReference type="EMBL" id="CP058910">
    <property type="protein sequence ID" value="QLH77480.1"/>
    <property type="molecule type" value="Genomic_DNA"/>
</dbReference>
<dbReference type="RefSeq" id="WP_179911406.1">
    <property type="nucleotide sequence ID" value="NZ_CP058910.1"/>
</dbReference>
<evidence type="ECO:0000313" key="3">
    <source>
        <dbReference type="Proteomes" id="UP000509667"/>
    </source>
</evidence>
<dbReference type="AlphaFoldDB" id="A0A7D5P996"/>
<dbReference type="KEGG" id="hrr:HZS55_09310"/>